<reference evidence="3" key="1">
    <citation type="journal article" date="2021" name="Proc. Natl. Acad. Sci. U.S.A.">
        <title>A Catalog of Tens of Thousands of Viruses from Human Metagenomes Reveals Hidden Associations with Chronic Diseases.</title>
        <authorList>
            <person name="Tisza M.J."/>
            <person name="Buck C.B."/>
        </authorList>
    </citation>
    <scope>NUCLEOTIDE SEQUENCE</scope>
    <source>
        <strain evidence="3">CtD4R19</strain>
    </source>
</reference>
<organism evidence="3">
    <name type="scientific">Siphoviridae sp. ctD4R19</name>
    <dbReference type="NCBI Taxonomy" id="2823568"/>
    <lineage>
        <taxon>Viruses</taxon>
        <taxon>Duplodnaviria</taxon>
        <taxon>Heunggongvirae</taxon>
        <taxon>Uroviricota</taxon>
        <taxon>Caudoviricetes</taxon>
    </lineage>
</organism>
<evidence type="ECO:0000256" key="1">
    <source>
        <dbReference type="ARBA" id="ARBA00022561"/>
    </source>
</evidence>
<evidence type="ECO:0000256" key="2">
    <source>
        <dbReference type="ARBA" id="ARBA00023200"/>
    </source>
</evidence>
<keyword evidence="1" id="KW-0946">Virion</keyword>
<proteinExistence type="predicted"/>
<keyword evidence="1" id="KW-0167">Capsid protein</keyword>
<dbReference type="EMBL" id="BK014638">
    <property type="protein sequence ID" value="DAD65202.1"/>
    <property type="molecule type" value="Genomic_DNA"/>
</dbReference>
<dbReference type="InterPro" id="IPR005564">
    <property type="entry name" value="Major_capsid_GpE"/>
</dbReference>
<accession>A0A8S5L6D9</accession>
<dbReference type="GO" id="GO:0019028">
    <property type="term" value="C:viral capsid"/>
    <property type="evidence" value="ECO:0007669"/>
    <property type="project" value="UniProtKB-KW"/>
</dbReference>
<protein>
    <submittedName>
        <fullName evidence="3">Capsid protein</fullName>
    </submittedName>
</protein>
<dbReference type="Gene3D" id="3.15.30.10">
    <property type="entry name" value="putative capsid protein of prophage domain like"/>
    <property type="match status" value="1"/>
</dbReference>
<evidence type="ECO:0000313" key="3">
    <source>
        <dbReference type="EMBL" id="DAD65202.1"/>
    </source>
</evidence>
<sequence length="357" mass="39339">MSVINANTIIPEFREADMGAILNSNPLGNLQVFKFFPTAFSAGLTFGNLEGELGAKVMADVVALDSNVPLKGREFIEKIKGEIPKIEVGRSKNERDFFRINELRNAVALYPNNANIKNQLINAIYDDGVFVVDAINARLEHMAKSLLSKGQYIVKDGVKIDFKVRTENVSLDWFDPANKDKFDPIDDFRKAQTEALKKGFRYTTAVMDLATFNQFVKSKKVVAFTASFAQNALGISQEPTLVQLNTALAAQNLPTITIWESYVNEEAKDGSITATSGWELGNVHLATSTDFGATQYTISPEANIDLNETSKTTVNDFILVSVLGEANPMRVLTKGTAFATPVLNNTRQKLILKTKLT</sequence>
<dbReference type="Gene3D" id="3.30.1930.10">
    <property type="entry name" value="capsid protein of prophage domain"/>
    <property type="match status" value="1"/>
</dbReference>
<keyword evidence="2" id="KW-1035">Host cytoplasm</keyword>
<dbReference type="Pfam" id="PF03864">
    <property type="entry name" value="Phage_cap_E"/>
    <property type="match status" value="1"/>
</dbReference>
<name>A0A8S5L6D9_9CAUD</name>